<reference evidence="1" key="2">
    <citation type="journal article" date="2022" name="New Phytol.">
        <title>Evolutionary transition to the ectomycorrhizal habit in the genomes of a hyperdiverse lineage of mushroom-forming fungi.</title>
        <authorList>
            <person name="Looney B."/>
            <person name="Miyauchi S."/>
            <person name="Morin E."/>
            <person name="Drula E."/>
            <person name="Courty P.E."/>
            <person name="Kohler A."/>
            <person name="Kuo A."/>
            <person name="LaButti K."/>
            <person name="Pangilinan J."/>
            <person name="Lipzen A."/>
            <person name="Riley R."/>
            <person name="Andreopoulos W."/>
            <person name="He G."/>
            <person name="Johnson J."/>
            <person name="Nolan M."/>
            <person name="Tritt A."/>
            <person name="Barry K.W."/>
            <person name="Grigoriev I.V."/>
            <person name="Nagy L.G."/>
            <person name="Hibbett D."/>
            <person name="Henrissat B."/>
            <person name="Matheny P.B."/>
            <person name="Labbe J."/>
            <person name="Martin F.M."/>
        </authorList>
    </citation>
    <scope>NUCLEOTIDE SEQUENCE</scope>
    <source>
        <strain evidence="1">FP105234-sp</strain>
    </source>
</reference>
<protein>
    <submittedName>
        <fullName evidence="1">NAD-P-binding protein</fullName>
    </submittedName>
</protein>
<accession>A0ACB8RM76</accession>
<evidence type="ECO:0000313" key="1">
    <source>
        <dbReference type="EMBL" id="KAI0045074.1"/>
    </source>
</evidence>
<proteinExistence type="predicted"/>
<dbReference type="Proteomes" id="UP000814033">
    <property type="component" value="Unassembled WGS sequence"/>
</dbReference>
<name>A0ACB8RM76_9AGAM</name>
<dbReference type="EMBL" id="MU275962">
    <property type="protein sequence ID" value="KAI0045074.1"/>
    <property type="molecule type" value="Genomic_DNA"/>
</dbReference>
<gene>
    <name evidence="1" type="ORF">FA95DRAFT_170605</name>
</gene>
<organism evidence="1 2">
    <name type="scientific">Auriscalpium vulgare</name>
    <dbReference type="NCBI Taxonomy" id="40419"/>
    <lineage>
        <taxon>Eukaryota</taxon>
        <taxon>Fungi</taxon>
        <taxon>Dikarya</taxon>
        <taxon>Basidiomycota</taxon>
        <taxon>Agaricomycotina</taxon>
        <taxon>Agaricomycetes</taxon>
        <taxon>Russulales</taxon>
        <taxon>Auriscalpiaceae</taxon>
        <taxon>Auriscalpium</taxon>
    </lineage>
</organism>
<sequence>MLNSNFPISRTIMVASWNNKTTADEVAEYLSSEIKDKNVLVTGVSLGGIGGEAARVVAKYGNLVILGGRNQEKLDETAASIKAEIPTANLRTLILDLTSLPSVEAAAATVNSWTEPIHVLINNAAVPTRKELTLIEGVEVQFRSNFVAPFLFTNLILGRIKAAASADFSPRIVNVGSSAHRFSPVRLEDYNFTDGSYNQFVGYGQSKTADILFSVELAKRLAKYGILSYSVHPGAAWTPGALAMKPELIKLGLIDEDGNALSASVDEFKSLGAAAATHIAAAFDPSIKDQSGSYLFDCQVRKDLVAPHAIDPEISAKLWALAEKLLGKNFE</sequence>
<evidence type="ECO:0000313" key="2">
    <source>
        <dbReference type="Proteomes" id="UP000814033"/>
    </source>
</evidence>
<comment type="caution">
    <text evidence="1">The sequence shown here is derived from an EMBL/GenBank/DDBJ whole genome shotgun (WGS) entry which is preliminary data.</text>
</comment>
<keyword evidence="2" id="KW-1185">Reference proteome</keyword>
<reference evidence="1" key="1">
    <citation type="submission" date="2021-02" db="EMBL/GenBank/DDBJ databases">
        <authorList>
            <consortium name="DOE Joint Genome Institute"/>
            <person name="Ahrendt S."/>
            <person name="Looney B.P."/>
            <person name="Miyauchi S."/>
            <person name="Morin E."/>
            <person name="Drula E."/>
            <person name="Courty P.E."/>
            <person name="Chicoki N."/>
            <person name="Fauchery L."/>
            <person name="Kohler A."/>
            <person name="Kuo A."/>
            <person name="Labutti K."/>
            <person name="Pangilinan J."/>
            <person name="Lipzen A."/>
            <person name="Riley R."/>
            <person name="Andreopoulos W."/>
            <person name="He G."/>
            <person name="Johnson J."/>
            <person name="Barry K.W."/>
            <person name="Grigoriev I.V."/>
            <person name="Nagy L."/>
            <person name="Hibbett D."/>
            <person name="Henrissat B."/>
            <person name="Matheny P.B."/>
            <person name="Labbe J."/>
            <person name="Martin F."/>
        </authorList>
    </citation>
    <scope>NUCLEOTIDE SEQUENCE</scope>
    <source>
        <strain evidence="1">FP105234-sp</strain>
    </source>
</reference>